<feature type="non-terminal residue" evidence="1">
    <location>
        <position position="198"/>
    </location>
</feature>
<accession>A0A1B6CV20</accession>
<organism evidence="1">
    <name type="scientific">Clastoptera arizonana</name>
    <name type="common">Arizona spittle bug</name>
    <dbReference type="NCBI Taxonomy" id="38151"/>
    <lineage>
        <taxon>Eukaryota</taxon>
        <taxon>Metazoa</taxon>
        <taxon>Ecdysozoa</taxon>
        <taxon>Arthropoda</taxon>
        <taxon>Hexapoda</taxon>
        <taxon>Insecta</taxon>
        <taxon>Pterygota</taxon>
        <taxon>Neoptera</taxon>
        <taxon>Paraneoptera</taxon>
        <taxon>Hemiptera</taxon>
        <taxon>Auchenorrhyncha</taxon>
        <taxon>Cercopoidea</taxon>
        <taxon>Clastopteridae</taxon>
        <taxon>Clastoptera</taxon>
    </lineage>
</organism>
<name>A0A1B6CV20_9HEMI</name>
<protein>
    <submittedName>
        <fullName evidence="1">Uncharacterized protein</fullName>
    </submittedName>
</protein>
<dbReference type="AlphaFoldDB" id="A0A1B6CV20"/>
<gene>
    <name evidence="1" type="ORF">g.2900</name>
</gene>
<reference evidence="1" key="1">
    <citation type="submission" date="2015-12" db="EMBL/GenBank/DDBJ databases">
        <title>De novo transcriptome assembly of four potential Pierce s Disease insect vectors from Arizona vineyards.</title>
        <authorList>
            <person name="Tassone E.E."/>
        </authorList>
    </citation>
    <scope>NUCLEOTIDE SEQUENCE</scope>
</reference>
<evidence type="ECO:0000313" key="1">
    <source>
        <dbReference type="EMBL" id="JAS17264.1"/>
    </source>
</evidence>
<proteinExistence type="predicted"/>
<sequence>MVFKDFKLIIIKNNIKERVEQHNNYKRSRDIEKMYEISVKEDKTKEKEILNELENLDIHTILLEKNLPNISNLYQSIFTACPDLTKKQDFYLYWRYSNTKIMLIYNYITYLAVLHITSNKNNKLFLITKDFNDDYPQDILLSKHLNAINLIAPKESIFTIYQELEVIKAKSSGLTEYTKINKIPLKTVDKKSEKISNK</sequence>
<dbReference type="EMBL" id="GEDC01020034">
    <property type="protein sequence ID" value="JAS17264.1"/>
    <property type="molecule type" value="Transcribed_RNA"/>
</dbReference>